<dbReference type="InterPro" id="IPR054762">
    <property type="entry name" value="Gp19_RNaseH-like"/>
</dbReference>
<proteinExistence type="predicted"/>
<dbReference type="InterPro" id="IPR027417">
    <property type="entry name" value="P-loop_NTPase"/>
</dbReference>
<name>A0A8S5LWL6_9CAUD</name>
<evidence type="ECO:0000259" key="1">
    <source>
        <dbReference type="Pfam" id="PF22530"/>
    </source>
</evidence>
<sequence>MKSTDMNDFLNFAKDYRDREAGLKGLDNSPESIRRRNIEKGIKDFRTFCNLRNPEFFKAEREYQTQICETLQAAYEKRLKSKTGEIADILIINEPPGFGKSYTASTFITWVLGNNPKTQVIAVSYNQTLSLTFSKSVREAIQDEEIKGDLDYYAVKSFFPKLKIKYGDGAMERWSVEGSYMSYLATSFDGSITGMRGHIGIIDDPLKNAKEAVDDNKKDEIWNFYKNTFQSRMLDGALVIVIQTRWASDDLAGRLMAEFPGRCYELKLTALKEDGRSICEDLYSTKDLQMKAATLDEDIWLANYMQEPVDKKGSLYGIFKTYDAIDTDKAERMIAYVDTADTGADYLCMIAAAVIGRYGYVLDIYYTDEAMEVTEKETARRLSFYGVRDCIIESNNGGRGFARNVIRFLQGLKAFKCMVTWFSQSKNKKTRILANASNVMDQVIMPDDWETKYPEFSRHVKKYQRKGKNDHDDAEDTLTGLVEFINGDVKGKKKARLGYKSSLGM</sequence>
<evidence type="ECO:0000313" key="2">
    <source>
        <dbReference type="EMBL" id="DAD74304.1"/>
    </source>
</evidence>
<dbReference type="InterPro" id="IPR006517">
    <property type="entry name" value="Phage_terminase_lsu-like_C"/>
</dbReference>
<organism evidence="2">
    <name type="scientific">Siphoviridae sp. ctabX13</name>
    <dbReference type="NCBI Taxonomy" id="2826389"/>
    <lineage>
        <taxon>Viruses</taxon>
        <taxon>Duplodnaviria</taxon>
        <taxon>Heunggongvirae</taxon>
        <taxon>Uroviricota</taxon>
        <taxon>Caudoviricetes</taxon>
    </lineage>
</organism>
<feature type="domain" description="Terminase large subunit ribonuclease H-like" evidence="1">
    <location>
        <begin position="337"/>
        <end position="442"/>
    </location>
</feature>
<accession>A0A8S5LWL6</accession>
<dbReference type="NCBIfam" id="TIGR01630">
    <property type="entry name" value="psiM2_ORF9"/>
    <property type="match status" value="1"/>
</dbReference>
<protein>
    <submittedName>
        <fullName evidence="2">Terminase</fullName>
    </submittedName>
</protein>
<dbReference type="Pfam" id="PF22530">
    <property type="entry name" value="Terminase-T7_RNaseH-like"/>
    <property type="match status" value="1"/>
</dbReference>
<dbReference type="EMBL" id="BK014758">
    <property type="protein sequence ID" value="DAD74304.1"/>
    <property type="molecule type" value="Genomic_DNA"/>
</dbReference>
<dbReference type="Gene3D" id="3.40.50.300">
    <property type="entry name" value="P-loop containing nucleotide triphosphate hydrolases"/>
    <property type="match status" value="1"/>
</dbReference>
<reference evidence="2" key="1">
    <citation type="journal article" date="2021" name="Proc. Natl. Acad. Sci. U.S.A.">
        <title>A Catalog of Tens of Thousands of Viruses from Human Metagenomes Reveals Hidden Associations with Chronic Diseases.</title>
        <authorList>
            <person name="Tisza M.J."/>
            <person name="Buck C.B."/>
        </authorList>
    </citation>
    <scope>NUCLEOTIDE SEQUENCE</scope>
    <source>
        <strain evidence="2">CtabX13</strain>
    </source>
</reference>